<name>A0ABU5EWS2_9BACT</name>
<sequence length="434" mass="44468">MDPREGQTVSRLQGIATAALTLALAAAVGAGAWWLVTNKPAATKADKPPGPATVAKVVKEDDLNTVALTEEAEKRLGLALAPVETKAVRRVRVYGGEVTVPVGQTILVAAPLGGTLKAPAGGVPKAGSVVKAGQPVFQLAPLLTPDGRATLSAALAEANGQVNTAKASFDLTDIAVKRAERVLKEGAGSQRLVDEARAAFDVAKRTLDAAAARQVILNKVVGDAEGGTVAPVPIDAPQGGILRVVSALPGQTVPSGSALFEVIDLSTLWVRVPLPVGDLDGTDRNEPAQVGKLSAPPGVRLPAANPVAAPPSANPLAATVDVFYELPNADGKLTPGQRLGVTVPLTDAKASRTVPWSAVVWDTDGGTWVYERIAPRTYKRRRVLVAYTSGADAVLADVPPNAPPNTPPAGPSVGAVIVTKGVQELFGAETGFIK</sequence>
<dbReference type="InterPro" id="IPR051909">
    <property type="entry name" value="MFP_Cation_Efflux"/>
</dbReference>
<dbReference type="SUPFAM" id="SSF111369">
    <property type="entry name" value="HlyD-like secretion proteins"/>
    <property type="match status" value="1"/>
</dbReference>
<protein>
    <submittedName>
        <fullName evidence="3">Efflux RND transporter periplasmic adaptor subunit</fullName>
    </submittedName>
</protein>
<reference evidence="4" key="1">
    <citation type="journal article" date="2023" name="Mar. Drugs">
        <title>Gemmata algarum, a Novel Planctomycete Isolated from an Algal Mat, Displays Antimicrobial Activity.</title>
        <authorList>
            <person name="Kumar G."/>
            <person name="Kallscheuer N."/>
            <person name="Kashif M."/>
            <person name="Ahamad S."/>
            <person name="Jagadeeshwari U."/>
            <person name="Pannikurungottu S."/>
            <person name="Haufschild T."/>
            <person name="Kabuu M."/>
            <person name="Sasikala C."/>
            <person name="Jogler C."/>
            <person name="Ramana C."/>
        </authorList>
    </citation>
    <scope>NUCLEOTIDE SEQUENCE [LARGE SCALE GENOMIC DNA]</scope>
    <source>
        <strain evidence="4">JC673</strain>
    </source>
</reference>
<keyword evidence="2" id="KW-0472">Membrane</keyword>
<dbReference type="Gene3D" id="2.40.30.170">
    <property type="match status" value="1"/>
</dbReference>
<dbReference type="EMBL" id="JAXBLV010000015">
    <property type="protein sequence ID" value="MDY3558161.1"/>
    <property type="molecule type" value="Genomic_DNA"/>
</dbReference>
<evidence type="ECO:0000256" key="2">
    <source>
        <dbReference type="SAM" id="Phobius"/>
    </source>
</evidence>
<organism evidence="3 4">
    <name type="scientific">Gemmata algarum</name>
    <dbReference type="NCBI Taxonomy" id="2975278"/>
    <lineage>
        <taxon>Bacteria</taxon>
        <taxon>Pseudomonadati</taxon>
        <taxon>Planctomycetota</taxon>
        <taxon>Planctomycetia</taxon>
        <taxon>Gemmatales</taxon>
        <taxon>Gemmataceae</taxon>
        <taxon>Gemmata</taxon>
    </lineage>
</organism>
<keyword evidence="1" id="KW-0813">Transport</keyword>
<gene>
    <name evidence="3" type="ORF">R5W23_001060</name>
</gene>
<keyword evidence="2" id="KW-0812">Transmembrane</keyword>
<dbReference type="PANTHER" id="PTHR30097">
    <property type="entry name" value="CATION EFFLUX SYSTEM PROTEIN CUSB"/>
    <property type="match status" value="1"/>
</dbReference>
<keyword evidence="2" id="KW-1133">Transmembrane helix</keyword>
<accession>A0ABU5EWS2</accession>
<proteinExistence type="predicted"/>
<dbReference type="Gene3D" id="1.10.287.470">
    <property type="entry name" value="Helix hairpin bin"/>
    <property type="match status" value="1"/>
</dbReference>
<dbReference type="PANTHER" id="PTHR30097:SF4">
    <property type="entry name" value="SLR6042 PROTEIN"/>
    <property type="match status" value="1"/>
</dbReference>
<evidence type="ECO:0000256" key="1">
    <source>
        <dbReference type="ARBA" id="ARBA00022448"/>
    </source>
</evidence>
<evidence type="ECO:0000313" key="3">
    <source>
        <dbReference type="EMBL" id="MDY3558161.1"/>
    </source>
</evidence>
<evidence type="ECO:0000313" key="4">
    <source>
        <dbReference type="Proteomes" id="UP001272242"/>
    </source>
</evidence>
<dbReference type="RefSeq" id="WP_320685128.1">
    <property type="nucleotide sequence ID" value="NZ_JAXBLV010000015.1"/>
</dbReference>
<comment type="caution">
    <text evidence="3">The sequence shown here is derived from an EMBL/GenBank/DDBJ whole genome shotgun (WGS) entry which is preliminary data.</text>
</comment>
<dbReference type="Proteomes" id="UP001272242">
    <property type="component" value="Unassembled WGS sequence"/>
</dbReference>
<keyword evidence="4" id="KW-1185">Reference proteome</keyword>
<feature type="transmembrane region" description="Helical" evidence="2">
    <location>
        <begin position="12"/>
        <end position="36"/>
    </location>
</feature>